<protein>
    <submittedName>
        <fullName evidence="1">13581_t:CDS:1</fullName>
    </submittedName>
</protein>
<feature type="non-terminal residue" evidence="1">
    <location>
        <position position="1"/>
    </location>
</feature>
<organism evidence="1 2">
    <name type="scientific">Racocetra persica</name>
    <dbReference type="NCBI Taxonomy" id="160502"/>
    <lineage>
        <taxon>Eukaryota</taxon>
        <taxon>Fungi</taxon>
        <taxon>Fungi incertae sedis</taxon>
        <taxon>Mucoromycota</taxon>
        <taxon>Glomeromycotina</taxon>
        <taxon>Glomeromycetes</taxon>
        <taxon>Diversisporales</taxon>
        <taxon>Gigasporaceae</taxon>
        <taxon>Racocetra</taxon>
    </lineage>
</organism>
<comment type="caution">
    <text evidence="1">The sequence shown here is derived from an EMBL/GenBank/DDBJ whole genome shotgun (WGS) entry which is preliminary data.</text>
</comment>
<gene>
    <name evidence="1" type="ORF">RPERSI_LOCUS18689</name>
</gene>
<keyword evidence="2" id="KW-1185">Reference proteome</keyword>
<evidence type="ECO:0000313" key="2">
    <source>
        <dbReference type="Proteomes" id="UP000789920"/>
    </source>
</evidence>
<evidence type="ECO:0000313" key="1">
    <source>
        <dbReference type="EMBL" id="CAG8788338.1"/>
    </source>
</evidence>
<name>A0ACA9RDC6_9GLOM</name>
<proteinExistence type="predicted"/>
<sequence>KNDPPKVTKSGTKNKIISTICNEELVQQLRHYNTIPNQQSTKTSDIQQ</sequence>
<accession>A0ACA9RDC6</accession>
<dbReference type="Proteomes" id="UP000789920">
    <property type="component" value="Unassembled WGS sequence"/>
</dbReference>
<reference evidence="1" key="1">
    <citation type="submission" date="2021-06" db="EMBL/GenBank/DDBJ databases">
        <authorList>
            <person name="Kallberg Y."/>
            <person name="Tangrot J."/>
            <person name="Rosling A."/>
        </authorList>
    </citation>
    <scope>NUCLEOTIDE SEQUENCE</scope>
    <source>
        <strain evidence="1">MA461A</strain>
    </source>
</reference>
<dbReference type="EMBL" id="CAJVQC010049945">
    <property type="protein sequence ID" value="CAG8788338.1"/>
    <property type="molecule type" value="Genomic_DNA"/>
</dbReference>